<evidence type="ECO:0000256" key="8">
    <source>
        <dbReference type="SAM" id="Phobius"/>
    </source>
</evidence>
<dbReference type="Pfam" id="PF07714">
    <property type="entry name" value="PK_Tyr_Ser-Thr"/>
    <property type="match status" value="1"/>
</dbReference>
<dbReference type="InterPro" id="IPR013783">
    <property type="entry name" value="Ig-like_fold"/>
</dbReference>
<dbReference type="Gene3D" id="2.60.40.10">
    <property type="entry name" value="Immunoglobulins"/>
    <property type="match status" value="1"/>
</dbReference>
<evidence type="ECO:0000313" key="12">
    <source>
        <dbReference type="Proteomes" id="UP001642540"/>
    </source>
</evidence>
<name>A0ABP1QAP8_9HEXA</name>
<dbReference type="InterPro" id="IPR011009">
    <property type="entry name" value="Kinase-like_dom_sf"/>
</dbReference>
<feature type="binding site" evidence="7">
    <location>
        <position position="625"/>
    </location>
    <ligand>
        <name>ATP</name>
        <dbReference type="ChEBI" id="CHEBI:30616"/>
    </ligand>
</feature>
<evidence type="ECO:0000256" key="7">
    <source>
        <dbReference type="PROSITE-ProRule" id="PRU10141"/>
    </source>
</evidence>
<dbReference type="EMBL" id="CAXLJM020000027">
    <property type="protein sequence ID" value="CAL8096157.1"/>
    <property type="molecule type" value="Genomic_DNA"/>
</dbReference>
<protein>
    <recommendedName>
        <fullName evidence="10">Protein kinase domain-containing protein</fullName>
    </recommendedName>
</protein>
<feature type="chain" id="PRO_5046965599" description="Protein kinase domain-containing protein" evidence="9">
    <location>
        <begin position="25"/>
        <end position="708"/>
    </location>
</feature>
<proteinExistence type="predicted"/>
<comment type="subcellular location">
    <subcellularLocation>
        <location evidence="1">Membrane</location>
        <topology evidence="1">Single-pass membrane protein</topology>
    </subcellularLocation>
</comment>
<dbReference type="Gene3D" id="3.30.200.20">
    <property type="entry name" value="Phosphorylase Kinase, domain 1"/>
    <property type="match status" value="1"/>
</dbReference>
<evidence type="ECO:0000256" key="1">
    <source>
        <dbReference type="ARBA" id="ARBA00004167"/>
    </source>
</evidence>
<keyword evidence="3 8" id="KW-1133">Transmembrane helix</keyword>
<evidence type="ECO:0000256" key="3">
    <source>
        <dbReference type="ARBA" id="ARBA00022989"/>
    </source>
</evidence>
<dbReference type="PANTHER" id="PTHR24416:SF600">
    <property type="entry name" value="PDGF- AND VEGF-RECEPTOR RELATED, ISOFORM J"/>
    <property type="match status" value="1"/>
</dbReference>
<dbReference type="InterPro" id="IPR000719">
    <property type="entry name" value="Prot_kinase_dom"/>
</dbReference>
<evidence type="ECO:0000256" key="9">
    <source>
        <dbReference type="SAM" id="SignalP"/>
    </source>
</evidence>
<comment type="caution">
    <text evidence="11">The sequence shown here is derived from an EMBL/GenBank/DDBJ whole genome shotgun (WGS) entry which is preliminary data.</text>
</comment>
<dbReference type="SUPFAM" id="SSF48726">
    <property type="entry name" value="Immunoglobulin"/>
    <property type="match status" value="1"/>
</dbReference>
<dbReference type="Proteomes" id="UP001642540">
    <property type="component" value="Unassembled WGS sequence"/>
</dbReference>
<feature type="signal peptide" evidence="9">
    <location>
        <begin position="1"/>
        <end position="24"/>
    </location>
</feature>
<reference evidence="11 12" key="1">
    <citation type="submission" date="2024-08" db="EMBL/GenBank/DDBJ databases">
        <authorList>
            <person name="Cucini C."/>
            <person name="Frati F."/>
        </authorList>
    </citation>
    <scope>NUCLEOTIDE SEQUENCE [LARGE SCALE GENOMIC DNA]</scope>
</reference>
<sequence>MERLYTIVAFVCLLNLEGVEVANSNSLKVSPTKSMPPFIKTSSKDSNISYVIKAVTEVCTDMWIKLRCEADEPIRWIIWKLDTETDDFIKIEKRTEQNNTLFVSELTYNLTKEDFDVDGNFSCLFEKHWTSGRFDSNSIFRNMTGVAVEIRQSRNESSCEIVISIIANKSLSYYYVGSSEDVTKNCTVLSYDLSSGISAVCRSKESKAKWKSCNDLDVCESWPLTLTTKDTRNCRGTSENHTVTSTPSGFPDSYSSPFVIYCPDKGETQWDSFEVIYPNTGLQNWEFPKPPLYYNTIDAALNRPSIAIVITSDTTRQIETLLNNALSSNNTLAFAENETVEFACVAVRYLYMREFHWRIGYFADNSVPPDSPNQTYEINKTQNLIIVKRNITISKIYAWISCQGQIWNSEEQRTAKINISVTDATPPSGGISHVKEDQNDIFTCKYKGWPKPKVTWIFTNNVTTNPPSDAVEDNHRAPHASWSETRIIPTLSRGYTVTCKLENLKDKQEYSYTKQEEGSRTTLVVVIISSVLVCVITLIFFIVYWRYRKRLELYAQRQHLTTEEIDEFYKGAKNNSTTYEALVLPYNPDFEIDLEQLGLDGSILGSGQFGLVLKGSIGPLPVAVKTIKPVADIIYLKSLLSELKILQYVGPHRNIVNLIGANTANIKKREVFLVLDYCPNGNLVQFLRQCRDRFVNFFSNSSSPEQKV</sequence>
<dbReference type="PROSITE" id="PS50011">
    <property type="entry name" value="PROTEIN_KINASE_DOM"/>
    <property type="match status" value="1"/>
</dbReference>
<keyword evidence="9" id="KW-0732">Signal</keyword>
<feature type="transmembrane region" description="Helical" evidence="8">
    <location>
        <begin position="523"/>
        <end position="547"/>
    </location>
</feature>
<keyword evidence="7" id="KW-0547">Nucleotide-binding</keyword>
<evidence type="ECO:0000256" key="2">
    <source>
        <dbReference type="ARBA" id="ARBA00022692"/>
    </source>
</evidence>
<keyword evidence="2 8" id="KW-0812">Transmembrane</keyword>
<dbReference type="SUPFAM" id="SSF56112">
    <property type="entry name" value="Protein kinase-like (PK-like)"/>
    <property type="match status" value="1"/>
</dbReference>
<evidence type="ECO:0000256" key="5">
    <source>
        <dbReference type="ARBA" id="ARBA00023157"/>
    </source>
</evidence>
<dbReference type="InterPro" id="IPR017441">
    <property type="entry name" value="Protein_kinase_ATP_BS"/>
</dbReference>
<keyword evidence="4 8" id="KW-0472">Membrane</keyword>
<dbReference type="PROSITE" id="PS00107">
    <property type="entry name" value="PROTEIN_KINASE_ATP"/>
    <property type="match status" value="1"/>
</dbReference>
<keyword evidence="5" id="KW-1015">Disulfide bond</keyword>
<keyword evidence="6" id="KW-0325">Glycoprotein</keyword>
<gene>
    <name evidence="11" type="ORF">ODALV1_LOCUS9283</name>
</gene>
<feature type="domain" description="Protein kinase" evidence="10">
    <location>
        <begin position="598"/>
        <end position="708"/>
    </location>
</feature>
<organism evidence="11 12">
    <name type="scientific">Orchesella dallaii</name>
    <dbReference type="NCBI Taxonomy" id="48710"/>
    <lineage>
        <taxon>Eukaryota</taxon>
        <taxon>Metazoa</taxon>
        <taxon>Ecdysozoa</taxon>
        <taxon>Arthropoda</taxon>
        <taxon>Hexapoda</taxon>
        <taxon>Collembola</taxon>
        <taxon>Entomobryomorpha</taxon>
        <taxon>Entomobryoidea</taxon>
        <taxon>Orchesellidae</taxon>
        <taxon>Orchesellinae</taxon>
        <taxon>Orchesella</taxon>
    </lineage>
</organism>
<dbReference type="PANTHER" id="PTHR24416">
    <property type="entry name" value="TYROSINE-PROTEIN KINASE RECEPTOR"/>
    <property type="match status" value="1"/>
</dbReference>
<keyword evidence="7" id="KW-0067">ATP-binding</keyword>
<keyword evidence="12" id="KW-1185">Reference proteome</keyword>
<evidence type="ECO:0000256" key="6">
    <source>
        <dbReference type="ARBA" id="ARBA00023180"/>
    </source>
</evidence>
<evidence type="ECO:0000256" key="4">
    <source>
        <dbReference type="ARBA" id="ARBA00023136"/>
    </source>
</evidence>
<dbReference type="InterPro" id="IPR001245">
    <property type="entry name" value="Ser-Thr/Tyr_kinase_cat_dom"/>
</dbReference>
<dbReference type="InterPro" id="IPR050122">
    <property type="entry name" value="RTK"/>
</dbReference>
<dbReference type="InterPro" id="IPR036179">
    <property type="entry name" value="Ig-like_dom_sf"/>
</dbReference>
<evidence type="ECO:0000313" key="11">
    <source>
        <dbReference type="EMBL" id="CAL8096157.1"/>
    </source>
</evidence>
<evidence type="ECO:0000259" key="10">
    <source>
        <dbReference type="PROSITE" id="PS50011"/>
    </source>
</evidence>
<accession>A0ABP1QAP8</accession>